<reference evidence="13" key="1">
    <citation type="submission" date="2022-11" db="UniProtKB">
        <authorList>
            <consortium name="WormBaseParasite"/>
        </authorList>
    </citation>
    <scope>IDENTIFICATION</scope>
</reference>
<comment type="cofactor">
    <cofactor evidence="1">
        <name>Mg(2+)</name>
        <dbReference type="ChEBI" id="CHEBI:18420"/>
    </cofactor>
</comment>
<evidence type="ECO:0000256" key="9">
    <source>
        <dbReference type="ARBA" id="ARBA00022842"/>
    </source>
</evidence>
<evidence type="ECO:0000256" key="1">
    <source>
        <dbReference type="ARBA" id="ARBA00001946"/>
    </source>
</evidence>
<dbReference type="PANTHER" id="PTHR12876">
    <property type="entry name" value="N4BP1-RELATED"/>
    <property type="match status" value="1"/>
</dbReference>
<feature type="domain" description="RNase NYN" evidence="10">
    <location>
        <begin position="336"/>
        <end position="402"/>
    </location>
</feature>
<evidence type="ECO:0000256" key="2">
    <source>
        <dbReference type="ARBA" id="ARBA00010922"/>
    </source>
</evidence>
<keyword evidence="7" id="KW-0378">Hydrolase</keyword>
<keyword evidence="12" id="KW-1185">Reference proteome</keyword>
<evidence type="ECO:0000256" key="3">
    <source>
        <dbReference type="ARBA" id="ARBA00022722"/>
    </source>
</evidence>
<comment type="similarity">
    <text evidence="2">Belongs to the ZC3H12 family.</text>
</comment>
<accession>A0A915KMD9</accession>
<keyword evidence="5" id="KW-0255">Endonuclease</keyword>
<evidence type="ECO:0000259" key="11">
    <source>
        <dbReference type="Pfam" id="PF18039"/>
    </source>
</evidence>
<dbReference type="InterPro" id="IPR021869">
    <property type="entry name" value="RNase_Zc3h12_NYN"/>
</dbReference>
<sequence>MNDKKKVESRPILLNHILQAAGRTQTSLMADTQLTTDLGQRSAEHKKLCRISQGSRPVFGPSVTFSPRVTVINSEIKNSIVSTPAPMPQQQQQQAPAIVARGVGNYLPPDMPRRRRLETLDSDPYYSSSGSDEGYHGGYSAVGVAAAAPQSTDEILGLKVCLSGAGDFPDDKCTCDKIESISGSPPQSSSSLSSHSSHINNAEFSNKLTLQDSGYSTNSLPFVGDSSSSSSSIIDQDQYNTLLDFSLKLGYSEQQLKVVLFRLSSNTINGTNGFCLPPVEQIFGQDKILSELIKLGQEINDNNEGGSCAILNEKSSCTCSLGTENSTENKGNQGALRAIVIDGSNVAMTHGHKEIFSCKGIKECVDWFKERGHADIKVFVPQFRKEASRSDAPITEYNTPKKLFRVILYYLPFIKRPYARF</sequence>
<dbReference type="GO" id="GO:0004521">
    <property type="term" value="F:RNA endonuclease activity"/>
    <property type="evidence" value="ECO:0007669"/>
    <property type="project" value="TreeGrafter"/>
</dbReference>
<organism evidence="12 13">
    <name type="scientific">Romanomermis culicivorax</name>
    <name type="common">Nematode worm</name>
    <dbReference type="NCBI Taxonomy" id="13658"/>
    <lineage>
        <taxon>Eukaryota</taxon>
        <taxon>Metazoa</taxon>
        <taxon>Ecdysozoa</taxon>
        <taxon>Nematoda</taxon>
        <taxon>Enoplea</taxon>
        <taxon>Dorylaimia</taxon>
        <taxon>Mermithida</taxon>
        <taxon>Mermithoidea</taxon>
        <taxon>Mermithidae</taxon>
        <taxon>Romanomermis</taxon>
    </lineage>
</organism>
<keyword evidence="3" id="KW-0540">Nuclease</keyword>
<dbReference type="GO" id="GO:0003729">
    <property type="term" value="F:mRNA binding"/>
    <property type="evidence" value="ECO:0007669"/>
    <property type="project" value="TreeGrafter"/>
</dbReference>
<dbReference type="Gene3D" id="3.40.50.11980">
    <property type="match status" value="1"/>
</dbReference>
<evidence type="ECO:0000256" key="4">
    <source>
        <dbReference type="ARBA" id="ARBA00022723"/>
    </source>
</evidence>
<evidence type="ECO:0000256" key="8">
    <source>
        <dbReference type="ARBA" id="ARBA00022833"/>
    </source>
</evidence>
<proteinExistence type="inferred from homology"/>
<dbReference type="GO" id="GO:0008270">
    <property type="term" value="F:zinc ion binding"/>
    <property type="evidence" value="ECO:0007669"/>
    <property type="project" value="UniProtKB-KW"/>
</dbReference>
<evidence type="ECO:0000256" key="6">
    <source>
        <dbReference type="ARBA" id="ARBA00022771"/>
    </source>
</evidence>
<evidence type="ECO:0000259" key="10">
    <source>
        <dbReference type="Pfam" id="PF11977"/>
    </source>
</evidence>
<dbReference type="Pfam" id="PF18039">
    <property type="entry name" value="UBA_6"/>
    <property type="match status" value="1"/>
</dbReference>
<feature type="domain" description="Rege-1 UBA-like" evidence="11">
    <location>
        <begin position="239"/>
        <end position="296"/>
    </location>
</feature>
<dbReference type="Proteomes" id="UP000887565">
    <property type="component" value="Unplaced"/>
</dbReference>
<dbReference type="GO" id="GO:0016787">
    <property type="term" value="F:hydrolase activity"/>
    <property type="evidence" value="ECO:0007669"/>
    <property type="project" value="UniProtKB-KW"/>
</dbReference>
<keyword evidence="6" id="KW-0863">Zinc-finger</keyword>
<dbReference type="AlphaFoldDB" id="A0A915KMD9"/>
<dbReference type="GO" id="GO:0036464">
    <property type="term" value="C:cytoplasmic ribonucleoprotein granule"/>
    <property type="evidence" value="ECO:0007669"/>
    <property type="project" value="TreeGrafter"/>
</dbReference>
<protein>
    <submittedName>
        <fullName evidence="13">RNase NYN domain-containing protein</fullName>
    </submittedName>
</protein>
<keyword evidence="4" id="KW-0479">Metal-binding</keyword>
<evidence type="ECO:0000256" key="5">
    <source>
        <dbReference type="ARBA" id="ARBA00022759"/>
    </source>
</evidence>
<dbReference type="GO" id="GO:0005634">
    <property type="term" value="C:nucleus"/>
    <property type="evidence" value="ECO:0007669"/>
    <property type="project" value="TreeGrafter"/>
</dbReference>
<name>A0A915KMD9_ROMCU</name>
<keyword evidence="9" id="KW-0460">Magnesium</keyword>
<dbReference type="InterPro" id="IPR040546">
    <property type="entry name" value="Rege-1_UBA-like"/>
</dbReference>
<evidence type="ECO:0000313" key="12">
    <source>
        <dbReference type="Proteomes" id="UP000887565"/>
    </source>
</evidence>
<evidence type="ECO:0000256" key="7">
    <source>
        <dbReference type="ARBA" id="ARBA00022801"/>
    </source>
</evidence>
<dbReference type="Pfam" id="PF11977">
    <property type="entry name" value="RNase_Zc3h12a"/>
    <property type="match status" value="1"/>
</dbReference>
<dbReference type="PANTHER" id="PTHR12876:SF35">
    <property type="entry name" value="LD08718P-RELATED"/>
    <property type="match status" value="1"/>
</dbReference>
<evidence type="ECO:0000313" key="13">
    <source>
        <dbReference type="WBParaSite" id="nRc.2.0.1.t39209-RA"/>
    </source>
</evidence>
<keyword evidence="8" id="KW-0862">Zinc</keyword>
<dbReference type="InterPro" id="IPR051101">
    <property type="entry name" value="ZC3H12/N4BP1_RNase_Reg"/>
</dbReference>
<dbReference type="WBParaSite" id="nRc.2.0.1.t39209-RA">
    <property type="protein sequence ID" value="nRc.2.0.1.t39209-RA"/>
    <property type="gene ID" value="nRc.2.0.1.g39209"/>
</dbReference>